<dbReference type="InterPro" id="IPR000873">
    <property type="entry name" value="AMP-dep_synth/lig_dom"/>
</dbReference>
<dbReference type="SUPFAM" id="SSF56801">
    <property type="entry name" value="Acetyl-CoA synthetase-like"/>
    <property type="match status" value="1"/>
</dbReference>
<feature type="region of interest" description="Disordered" evidence="1">
    <location>
        <begin position="304"/>
        <end position="323"/>
    </location>
</feature>
<evidence type="ECO:0000313" key="3">
    <source>
        <dbReference type="EMBL" id="SEJ08735.1"/>
    </source>
</evidence>
<protein>
    <submittedName>
        <fullName evidence="3">AMP-binding enzyme</fullName>
    </submittedName>
</protein>
<dbReference type="Proteomes" id="UP000199005">
    <property type="component" value="Unassembled WGS sequence"/>
</dbReference>
<organism evidence="3 4">
    <name type="scientific">Azotobacter beijerinckii</name>
    <dbReference type="NCBI Taxonomy" id="170623"/>
    <lineage>
        <taxon>Bacteria</taxon>
        <taxon>Pseudomonadati</taxon>
        <taxon>Pseudomonadota</taxon>
        <taxon>Gammaproteobacteria</taxon>
        <taxon>Pseudomonadales</taxon>
        <taxon>Pseudomonadaceae</taxon>
        <taxon>Azotobacter</taxon>
    </lineage>
</organism>
<dbReference type="AlphaFoldDB" id="A0A1H6W8X1"/>
<dbReference type="InterPro" id="IPR042099">
    <property type="entry name" value="ANL_N_sf"/>
</dbReference>
<evidence type="ECO:0000259" key="2">
    <source>
        <dbReference type="Pfam" id="PF00501"/>
    </source>
</evidence>
<dbReference type="Pfam" id="PF00501">
    <property type="entry name" value="AMP-binding"/>
    <property type="match status" value="1"/>
</dbReference>
<dbReference type="EMBL" id="FNYO01000037">
    <property type="protein sequence ID" value="SEJ08735.1"/>
    <property type="molecule type" value="Genomic_DNA"/>
</dbReference>
<gene>
    <name evidence="3" type="ORF">SAMN04244579_03074</name>
</gene>
<feature type="domain" description="AMP-dependent synthetase/ligase" evidence="2">
    <location>
        <begin position="23"/>
        <end position="142"/>
    </location>
</feature>
<proteinExistence type="predicted"/>
<evidence type="ECO:0000256" key="1">
    <source>
        <dbReference type="SAM" id="MobiDB-lite"/>
    </source>
</evidence>
<reference evidence="3 4" key="1">
    <citation type="submission" date="2016-10" db="EMBL/GenBank/DDBJ databases">
        <authorList>
            <person name="de Groot N.N."/>
        </authorList>
    </citation>
    <scope>NUCLEOTIDE SEQUENCE [LARGE SCALE GENOMIC DNA]</scope>
    <source>
        <strain evidence="3 4">DSM 1041</strain>
    </source>
</reference>
<name>A0A1H6W8X1_9GAMM</name>
<sequence>MSVHELNPVGVDVLPDNALERMKHWAAGRPLQVALRHKRRGRWKAWRWVDVLHEVARLGVALQRQGFGPGSRLALSGALEPTAILLALAAQAAQAAGGQVVPVCRRAEGGELRGLLLRLQPSHVFVQSREGVSRWLEAAQELPRELLLFSAQSAARRQGNCRVLPLAALEDDRPVVPLIQPWRAVRLQETVWCEEGSEWREGLGLLLRHWLDSGSGFAFPESSESAARDRRDVAPTALLLSEGRRQALAAEIEQRLAPAGSWSRQVSDWALHGPERGLQRWIAARVRELLGLRRLERLLPGEAAPPLARPAPAWLGERREQAA</sequence>
<dbReference type="Gene3D" id="3.40.50.12780">
    <property type="entry name" value="N-terminal domain of ligase-like"/>
    <property type="match status" value="1"/>
</dbReference>
<accession>A0A1H6W8X1</accession>
<evidence type="ECO:0000313" key="4">
    <source>
        <dbReference type="Proteomes" id="UP000199005"/>
    </source>
</evidence>
<feature type="compositionally biased region" description="Low complexity" evidence="1">
    <location>
        <begin position="304"/>
        <end position="315"/>
    </location>
</feature>
<dbReference type="RefSeq" id="WP_090900895.1">
    <property type="nucleotide sequence ID" value="NZ_FNYO01000037.1"/>
</dbReference>
<dbReference type="STRING" id="170623.SAMN04244579_03074"/>